<gene>
    <name evidence="2" type="ORF">RF11_14312</name>
</gene>
<dbReference type="AlphaFoldDB" id="A0A0C2JEA5"/>
<feature type="signal peptide" evidence="1">
    <location>
        <begin position="1"/>
        <end position="20"/>
    </location>
</feature>
<proteinExistence type="predicted"/>
<accession>A0A0C2JEA5</accession>
<feature type="chain" id="PRO_5002163228" evidence="1">
    <location>
        <begin position="21"/>
        <end position="246"/>
    </location>
</feature>
<protein>
    <submittedName>
        <fullName evidence="2">Uncharacterized protein</fullName>
    </submittedName>
</protein>
<keyword evidence="1" id="KW-0732">Signal</keyword>
<name>A0A0C2JEA5_THEKT</name>
<evidence type="ECO:0000256" key="1">
    <source>
        <dbReference type="SAM" id="SignalP"/>
    </source>
</evidence>
<keyword evidence="3" id="KW-1185">Reference proteome</keyword>
<dbReference type="Proteomes" id="UP000031668">
    <property type="component" value="Unassembled WGS sequence"/>
</dbReference>
<reference evidence="2 3" key="1">
    <citation type="journal article" date="2014" name="Genome Biol. Evol.">
        <title>The genome of the myxosporean Thelohanellus kitauei shows adaptations to nutrient acquisition within its fish host.</title>
        <authorList>
            <person name="Yang Y."/>
            <person name="Xiong J."/>
            <person name="Zhou Z."/>
            <person name="Huo F."/>
            <person name="Miao W."/>
            <person name="Ran C."/>
            <person name="Liu Y."/>
            <person name="Zhang J."/>
            <person name="Feng J."/>
            <person name="Wang M."/>
            <person name="Wang M."/>
            <person name="Wang L."/>
            <person name="Yao B."/>
        </authorList>
    </citation>
    <scope>NUCLEOTIDE SEQUENCE [LARGE SCALE GENOMIC DNA]</scope>
    <source>
        <strain evidence="2">Wuqing</strain>
    </source>
</reference>
<evidence type="ECO:0000313" key="3">
    <source>
        <dbReference type="Proteomes" id="UP000031668"/>
    </source>
</evidence>
<evidence type="ECO:0000313" key="2">
    <source>
        <dbReference type="EMBL" id="KII67578.1"/>
    </source>
</evidence>
<sequence>MVSKVLFVVFLQSVFLFEHAQYTEYYPGDCRKPSSCIAKEVSTQEMSNCLSNQVIWIFCDVWFIFRENFIAFMNLDVGKQKAWSVCEELFENEGKRHSTKYQDLECFLECPKRAIHAPQPTPCSNRPYNPNYVSYDSENFRFVRDSTLLDKLLEFFDTQPPKDDPFVFNFSFERKSESKSLPRDDSQSEFDFNRCFILVFITAVVYLTFENYFNNLDYLDDPYDEIHLPHRNRLRGTHSWGIFGKK</sequence>
<organism evidence="2 3">
    <name type="scientific">Thelohanellus kitauei</name>
    <name type="common">Myxosporean</name>
    <dbReference type="NCBI Taxonomy" id="669202"/>
    <lineage>
        <taxon>Eukaryota</taxon>
        <taxon>Metazoa</taxon>
        <taxon>Cnidaria</taxon>
        <taxon>Myxozoa</taxon>
        <taxon>Myxosporea</taxon>
        <taxon>Bivalvulida</taxon>
        <taxon>Platysporina</taxon>
        <taxon>Myxobolidae</taxon>
        <taxon>Thelohanellus</taxon>
    </lineage>
</organism>
<dbReference type="EMBL" id="JWZT01003130">
    <property type="protein sequence ID" value="KII67578.1"/>
    <property type="molecule type" value="Genomic_DNA"/>
</dbReference>
<comment type="caution">
    <text evidence="2">The sequence shown here is derived from an EMBL/GenBank/DDBJ whole genome shotgun (WGS) entry which is preliminary data.</text>
</comment>